<dbReference type="GO" id="GO:0043709">
    <property type="term" value="P:cell adhesion involved in single-species biofilm formation"/>
    <property type="evidence" value="ECO:0007669"/>
    <property type="project" value="TreeGrafter"/>
</dbReference>
<dbReference type="Gene3D" id="2.60.40.3310">
    <property type="match status" value="1"/>
</dbReference>
<protein>
    <recommendedName>
        <fullName evidence="8">Fimbrial-type adhesion domain-containing protein</fullName>
    </recommendedName>
</protein>
<dbReference type="GO" id="GO:0009289">
    <property type="term" value="C:pilus"/>
    <property type="evidence" value="ECO:0007669"/>
    <property type="project" value="UniProtKB-SubCell"/>
</dbReference>
<evidence type="ECO:0000259" key="5">
    <source>
        <dbReference type="Pfam" id="PF22003"/>
    </source>
</evidence>
<evidence type="ECO:0000256" key="1">
    <source>
        <dbReference type="ARBA" id="ARBA00004561"/>
    </source>
</evidence>
<dbReference type="Pfam" id="PF00419">
    <property type="entry name" value="Fimbrial"/>
    <property type="match status" value="1"/>
</dbReference>
<comment type="subcellular location">
    <subcellularLocation>
        <location evidence="1">Fimbrium</location>
    </subcellularLocation>
</comment>
<evidence type="ECO:0008006" key="8">
    <source>
        <dbReference type="Google" id="ProtNLM"/>
    </source>
</evidence>
<organism evidence="6 7">
    <name type="scientific">Pseudomonas fluorescens</name>
    <dbReference type="NCBI Taxonomy" id="294"/>
    <lineage>
        <taxon>Bacteria</taxon>
        <taxon>Pseudomonadati</taxon>
        <taxon>Pseudomonadota</taxon>
        <taxon>Gammaproteobacteria</taxon>
        <taxon>Pseudomonadales</taxon>
        <taxon>Pseudomonadaceae</taxon>
        <taxon>Pseudomonas</taxon>
    </lineage>
</organism>
<dbReference type="InterPro" id="IPR008966">
    <property type="entry name" value="Adhesion_dom_sf"/>
</dbReference>
<dbReference type="InterPro" id="IPR054160">
    <property type="entry name" value="MrkD_recept-bd"/>
</dbReference>
<feature type="domain" description="Fimbrial-type adhesion" evidence="4">
    <location>
        <begin position="168"/>
        <end position="281"/>
    </location>
</feature>
<dbReference type="Pfam" id="PF22003">
    <property type="entry name" value="MrkDrd"/>
    <property type="match status" value="1"/>
</dbReference>
<dbReference type="InterPro" id="IPR000259">
    <property type="entry name" value="Adhesion_dom_fimbrial"/>
</dbReference>
<evidence type="ECO:0000313" key="7">
    <source>
        <dbReference type="Proteomes" id="UP000501669"/>
    </source>
</evidence>
<evidence type="ECO:0000256" key="2">
    <source>
        <dbReference type="ARBA" id="ARBA00006671"/>
    </source>
</evidence>
<dbReference type="EMBL" id="CP027561">
    <property type="protein sequence ID" value="QJP95739.1"/>
    <property type="molecule type" value="Genomic_DNA"/>
</dbReference>
<dbReference type="Proteomes" id="UP000501669">
    <property type="component" value="Chromosome"/>
</dbReference>
<dbReference type="Gene3D" id="2.60.40.1090">
    <property type="entry name" value="Fimbrial-type adhesion domain"/>
    <property type="match status" value="1"/>
</dbReference>
<proteinExistence type="inferred from homology"/>
<dbReference type="PANTHER" id="PTHR33420:SF14">
    <property type="entry name" value="TYPE 1 FIMBRIN D-MANNOSE SPECIFIC ADHESIN"/>
    <property type="match status" value="1"/>
</dbReference>
<evidence type="ECO:0000256" key="3">
    <source>
        <dbReference type="ARBA" id="ARBA00023263"/>
    </source>
</evidence>
<keyword evidence="3" id="KW-0281">Fimbrium</keyword>
<dbReference type="InterPro" id="IPR050263">
    <property type="entry name" value="Bact_Fimbrial_Adh_Pro"/>
</dbReference>
<dbReference type="AlphaFoldDB" id="A0A7Z3GZL8"/>
<sequence length="282" mass="31125">MTPKTLNLAPIGQRMSYQAFNLQNLNSSIDFKCPAKINPIHYNYTVDAPLEDGYDDVYRTNLPGIGIRLVDFRLKKSLPFELSYINAARQVGRLPDPLHVELVRTARDIKKGDLNLNIKIHAQVEDWDAAEIEIVGQVEVISSKYFSGCTGEKRQDIPLGRVAIPLLEQQTPRTVGLSVLCSGLLPGSNLPVKVYFEGNNEGAGMLNLTPGGAEGIGVALTTPAGIKLPFSKWAGLPMQWIKSEEDGERYTFEFNAKYARKGSAKITPGRADAVLNYILDYN</sequence>
<gene>
    <name evidence="6" type="ORF">C6Y56_14525</name>
</gene>
<evidence type="ECO:0000313" key="6">
    <source>
        <dbReference type="EMBL" id="QJP95739.1"/>
    </source>
</evidence>
<evidence type="ECO:0000259" key="4">
    <source>
        <dbReference type="Pfam" id="PF00419"/>
    </source>
</evidence>
<dbReference type="InterPro" id="IPR036937">
    <property type="entry name" value="Adhesion_dom_fimbrial_sf"/>
</dbReference>
<name>A0A7Z3GZL8_PSEFL</name>
<feature type="domain" description="MrkD-like receptor binding" evidence="5">
    <location>
        <begin position="9"/>
        <end position="114"/>
    </location>
</feature>
<comment type="similarity">
    <text evidence="2">Belongs to the fimbrial protein family.</text>
</comment>
<accession>A0A7Z3GZL8</accession>
<reference evidence="6 7" key="1">
    <citation type="submission" date="2018-03" db="EMBL/GenBank/DDBJ databases">
        <title>Complete genome sequence of Pseudomonas fluorescens sp. G7.</title>
        <authorList>
            <person name="Gao C.-H."/>
            <person name="Li Z."/>
            <person name="Cai P."/>
        </authorList>
    </citation>
    <scope>NUCLEOTIDE SEQUENCE [LARGE SCALE GENOMIC DNA]</scope>
    <source>
        <strain evidence="6 7">G7</strain>
    </source>
</reference>
<dbReference type="SUPFAM" id="SSF49401">
    <property type="entry name" value="Bacterial adhesins"/>
    <property type="match status" value="1"/>
</dbReference>
<dbReference type="PANTHER" id="PTHR33420">
    <property type="entry name" value="FIMBRIAL SUBUNIT ELFA-RELATED"/>
    <property type="match status" value="1"/>
</dbReference>